<organism evidence="1">
    <name type="scientific">Rhizophora mucronata</name>
    <name type="common">Asiatic mangrove</name>
    <dbReference type="NCBI Taxonomy" id="61149"/>
    <lineage>
        <taxon>Eukaryota</taxon>
        <taxon>Viridiplantae</taxon>
        <taxon>Streptophyta</taxon>
        <taxon>Embryophyta</taxon>
        <taxon>Tracheophyta</taxon>
        <taxon>Spermatophyta</taxon>
        <taxon>Magnoliopsida</taxon>
        <taxon>eudicotyledons</taxon>
        <taxon>Gunneridae</taxon>
        <taxon>Pentapetalae</taxon>
        <taxon>rosids</taxon>
        <taxon>fabids</taxon>
        <taxon>Malpighiales</taxon>
        <taxon>Rhizophoraceae</taxon>
        <taxon>Rhizophora</taxon>
    </lineage>
</organism>
<evidence type="ECO:0000313" key="1">
    <source>
        <dbReference type="EMBL" id="MBX34810.1"/>
    </source>
</evidence>
<dbReference type="EMBL" id="GGEC01054326">
    <property type="protein sequence ID" value="MBX34810.1"/>
    <property type="molecule type" value="Transcribed_RNA"/>
</dbReference>
<protein>
    <submittedName>
        <fullName evidence="1">Uncharacterized protein</fullName>
    </submittedName>
</protein>
<accession>A0A2P2MX61</accession>
<reference evidence="1" key="1">
    <citation type="submission" date="2018-02" db="EMBL/GenBank/DDBJ databases">
        <title>Rhizophora mucronata_Transcriptome.</title>
        <authorList>
            <person name="Meera S.P."/>
            <person name="Sreeshan A."/>
            <person name="Augustine A."/>
        </authorList>
    </citation>
    <scope>NUCLEOTIDE SEQUENCE</scope>
    <source>
        <tissue evidence="1">Leaf</tissue>
    </source>
</reference>
<name>A0A2P2MX61_RHIMU</name>
<dbReference type="AlphaFoldDB" id="A0A2P2MX61"/>
<sequence length="36" mass="3943">MILLVSCYQGICTCNFKLLVCFQTSVTGTTSLMHSV</sequence>
<proteinExistence type="predicted"/>